<sequence length="363" mass="42532">MDWGTELWDQYDIIDKHTQSGLDLVEKYVKFVKERTEIEQNYAKQLRNLTKKYSPKRGSKEEQECRFSNHQTFLDILNELNDYAGQRELIAENMMINICIELTKYLQDLKQERKMHLIEAKKAQQSLEGTYKQLDNSKKRFEREWREAEKAAQYAEKTDQDLNATKADVEKAKNQAHMRTHIAEECRNDYASQLQKYNKEQSSFYFTDMPLIFNKLQDTDERRIKKLSEGYVLFAETERQVMPIIGKCLEGITRAGANINSKNDSMVLIEQHKSGFERPGDLEFEDYSQGINRASSESSLGTPKGPLELLSKNRNKTFRLFNKKTKVGDTTYEISSLLVDMERVYPAGYTRSYQSKVVWMVFC</sequence>
<dbReference type="GO" id="GO:0008289">
    <property type="term" value="F:lipid binding"/>
    <property type="evidence" value="ECO:0007669"/>
    <property type="project" value="UniProtKB-KW"/>
</dbReference>
<dbReference type="AlphaFoldDB" id="A0A5A9N883"/>
<dbReference type="SMART" id="SM00055">
    <property type="entry name" value="FCH"/>
    <property type="match status" value="1"/>
</dbReference>
<keyword evidence="2 3" id="KW-0175">Coiled coil</keyword>
<keyword evidence="6" id="KW-1185">Reference proteome</keyword>
<name>A0A5A9N883_9TELE</name>
<dbReference type="PANTHER" id="PTHR15735:SF17">
    <property type="entry name" value="CDC42-INTERACTING PROTEIN 4"/>
    <property type="match status" value="1"/>
</dbReference>
<dbReference type="GO" id="GO:0005856">
    <property type="term" value="C:cytoskeleton"/>
    <property type="evidence" value="ECO:0007669"/>
    <property type="project" value="UniProtKB-SubCell"/>
</dbReference>
<dbReference type="InterPro" id="IPR027267">
    <property type="entry name" value="AH/BAR_dom_sf"/>
</dbReference>
<evidence type="ECO:0000256" key="1">
    <source>
        <dbReference type="ARBA" id="ARBA00023121"/>
    </source>
</evidence>
<evidence type="ECO:0000313" key="6">
    <source>
        <dbReference type="Proteomes" id="UP000324632"/>
    </source>
</evidence>
<comment type="caution">
    <text evidence="5">The sequence shown here is derived from an EMBL/GenBank/DDBJ whole genome shotgun (WGS) entry which is preliminary data.</text>
</comment>
<dbReference type="Gene3D" id="1.20.1270.60">
    <property type="entry name" value="Arfaptin homology (AH) domain/BAR domain"/>
    <property type="match status" value="1"/>
</dbReference>
<reference evidence="5 6" key="1">
    <citation type="journal article" date="2019" name="Mol. Ecol. Resour.">
        <title>Chromosome-level genome assembly of Triplophysa tibetana, a fish adapted to the harsh high-altitude environment of the Tibetan Plateau.</title>
        <authorList>
            <person name="Yang X."/>
            <person name="Liu H."/>
            <person name="Ma Z."/>
            <person name="Zou Y."/>
            <person name="Zou M."/>
            <person name="Mao Y."/>
            <person name="Li X."/>
            <person name="Wang H."/>
            <person name="Chen T."/>
            <person name="Wang W."/>
            <person name="Yang R."/>
        </authorList>
    </citation>
    <scope>NUCLEOTIDE SEQUENCE [LARGE SCALE GENOMIC DNA]</scope>
    <source>
        <strain evidence="5">TTIB1903HZAU</strain>
        <tissue evidence="5">Muscle</tissue>
    </source>
</reference>
<gene>
    <name evidence="5" type="ORF">E1301_Tti009760</name>
</gene>
<evidence type="ECO:0000259" key="4">
    <source>
        <dbReference type="PROSITE" id="PS51741"/>
    </source>
</evidence>
<feature type="coiled-coil region" evidence="3">
    <location>
        <begin position="106"/>
        <end position="175"/>
    </location>
</feature>
<evidence type="ECO:0000313" key="5">
    <source>
        <dbReference type="EMBL" id="KAA0705375.1"/>
    </source>
</evidence>
<dbReference type="InterPro" id="IPR031160">
    <property type="entry name" value="F_BAR_dom"/>
</dbReference>
<evidence type="ECO:0000256" key="3">
    <source>
        <dbReference type="SAM" id="Coils"/>
    </source>
</evidence>
<dbReference type="PANTHER" id="PTHR15735">
    <property type="entry name" value="FCH AND DOUBLE SH3 DOMAINS PROTEIN"/>
    <property type="match status" value="1"/>
</dbReference>
<dbReference type="InterPro" id="IPR001060">
    <property type="entry name" value="FCH_dom"/>
</dbReference>
<accession>A0A5A9N883</accession>
<dbReference type="SUPFAM" id="SSF103657">
    <property type="entry name" value="BAR/IMD domain-like"/>
    <property type="match status" value="1"/>
</dbReference>
<protein>
    <submittedName>
        <fullName evidence="5">Cdc42-interacting protein 4-like protein</fullName>
    </submittedName>
</protein>
<feature type="domain" description="F-BAR" evidence="4">
    <location>
        <begin position="1"/>
        <end position="264"/>
    </location>
</feature>
<dbReference type="EMBL" id="SOYY01000021">
    <property type="protein sequence ID" value="KAA0705375.1"/>
    <property type="molecule type" value="Genomic_DNA"/>
</dbReference>
<evidence type="ECO:0000256" key="2">
    <source>
        <dbReference type="PROSITE-ProRule" id="PRU01077"/>
    </source>
</evidence>
<dbReference type="Pfam" id="PF00611">
    <property type="entry name" value="FCH"/>
    <property type="match status" value="1"/>
</dbReference>
<proteinExistence type="predicted"/>
<dbReference type="PROSITE" id="PS51741">
    <property type="entry name" value="F_BAR"/>
    <property type="match status" value="1"/>
</dbReference>
<dbReference type="Proteomes" id="UP000324632">
    <property type="component" value="Chromosome 21"/>
</dbReference>
<organism evidence="5 6">
    <name type="scientific">Triplophysa tibetana</name>
    <dbReference type="NCBI Taxonomy" id="1572043"/>
    <lineage>
        <taxon>Eukaryota</taxon>
        <taxon>Metazoa</taxon>
        <taxon>Chordata</taxon>
        <taxon>Craniata</taxon>
        <taxon>Vertebrata</taxon>
        <taxon>Euteleostomi</taxon>
        <taxon>Actinopterygii</taxon>
        <taxon>Neopterygii</taxon>
        <taxon>Teleostei</taxon>
        <taxon>Ostariophysi</taxon>
        <taxon>Cypriniformes</taxon>
        <taxon>Nemacheilidae</taxon>
        <taxon>Triplophysa</taxon>
    </lineage>
</organism>
<dbReference type="CDD" id="cd07653">
    <property type="entry name" value="F-BAR_CIP4-like"/>
    <property type="match status" value="1"/>
</dbReference>
<keyword evidence="1" id="KW-0446">Lipid-binding</keyword>
<dbReference type="FunFam" id="1.20.1270.60:FF:000002">
    <property type="entry name" value="Formin-binding protein 1-like isoform 1"/>
    <property type="match status" value="1"/>
</dbReference>